<protein>
    <submittedName>
        <fullName evidence="2">Uncharacterized protein</fullName>
    </submittedName>
</protein>
<dbReference type="AlphaFoldDB" id="A0A2W5AB69"/>
<evidence type="ECO:0000313" key="3">
    <source>
        <dbReference type="Proteomes" id="UP000249066"/>
    </source>
</evidence>
<reference evidence="2 3" key="1">
    <citation type="submission" date="2017-08" db="EMBL/GenBank/DDBJ databases">
        <title>Infants hospitalized years apart are colonized by the same room-sourced microbial strains.</title>
        <authorList>
            <person name="Brooks B."/>
            <person name="Olm M.R."/>
            <person name="Firek B.A."/>
            <person name="Baker R."/>
            <person name="Thomas B.C."/>
            <person name="Morowitz M.J."/>
            <person name="Banfield J.F."/>
        </authorList>
    </citation>
    <scope>NUCLEOTIDE SEQUENCE [LARGE SCALE GENOMIC DNA]</scope>
    <source>
        <strain evidence="2">S2_018_000_R2_101</strain>
    </source>
</reference>
<sequence>MRILLTRTRIGVEAPSYSYRVHVPFTEISLERQALIAMHSDYGFGAGLLARLPDVIAPMTHLEAAPGLDKHRFGKLVDGVADRVGAVLLGAMFPEMAERAVPFRLDVPSAPPNARIIAEIENLSGRYEALAREIDSLAASDLGFRAEGDR</sequence>
<evidence type="ECO:0000256" key="1">
    <source>
        <dbReference type="SAM" id="Coils"/>
    </source>
</evidence>
<dbReference type="Proteomes" id="UP000249066">
    <property type="component" value="Unassembled WGS sequence"/>
</dbReference>
<keyword evidence="1" id="KW-0175">Coiled coil</keyword>
<gene>
    <name evidence="2" type="ORF">DI623_09400</name>
</gene>
<feature type="coiled-coil region" evidence="1">
    <location>
        <begin position="113"/>
        <end position="140"/>
    </location>
</feature>
<accession>A0A2W5AB69</accession>
<evidence type="ECO:0000313" key="2">
    <source>
        <dbReference type="EMBL" id="PZO89669.1"/>
    </source>
</evidence>
<comment type="caution">
    <text evidence="2">The sequence shown here is derived from an EMBL/GenBank/DDBJ whole genome shotgun (WGS) entry which is preliminary data.</text>
</comment>
<proteinExistence type="predicted"/>
<name>A0A2W5AB69_9SPHN</name>
<organism evidence="2 3">
    <name type="scientific">Sphingomonas sanxanigenens</name>
    <dbReference type="NCBI Taxonomy" id="397260"/>
    <lineage>
        <taxon>Bacteria</taxon>
        <taxon>Pseudomonadati</taxon>
        <taxon>Pseudomonadota</taxon>
        <taxon>Alphaproteobacteria</taxon>
        <taxon>Sphingomonadales</taxon>
        <taxon>Sphingomonadaceae</taxon>
        <taxon>Sphingomonas</taxon>
    </lineage>
</organism>
<dbReference type="EMBL" id="QFNN01000050">
    <property type="protein sequence ID" value="PZO89669.1"/>
    <property type="molecule type" value="Genomic_DNA"/>
</dbReference>